<evidence type="ECO:0000313" key="1">
    <source>
        <dbReference type="EMBL" id="KAK7316882.1"/>
    </source>
</evidence>
<dbReference type="Proteomes" id="UP001359559">
    <property type="component" value="Unassembled WGS sequence"/>
</dbReference>
<proteinExistence type="predicted"/>
<sequence>MAAVHEASDFHQQVTSRGCFQTPKCGILNTSDWNERMCVVICTISCILRRALFYEMAISVVASTACQILI</sequence>
<protein>
    <submittedName>
        <fullName evidence="1">Uncharacterized protein</fullName>
    </submittedName>
</protein>
<name>A0AAN9KIP8_CLITE</name>
<evidence type="ECO:0000313" key="2">
    <source>
        <dbReference type="Proteomes" id="UP001359559"/>
    </source>
</evidence>
<dbReference type="AlphaFoldDB" id="A0AAN9KIP8"/>
<reference evidence="1 2" key="1">
    <citation type="submission" date="2024-01" db="EMBL/GenBank/DDBJ databases">
        <title>The genomes of 5 underutilized Papilionoideae crops provide insights into root nodulation and disease resistance.</title>
        <authorList>
            <person name="Yuan L."/>
        </authorList>
    </citation>
    <scope>NUCLEOTIDE SEQUENCE [LARGE SCALE GENOMIC DNA]</scope>
    <source>
        <strain evidence="1">LY-2023</strain>
        <tissue evidence="1">Leaf</tissue>
    </source>
</reference>
<dbReference type="EMBL" id="JAYKXN010000001">
    <property type="protein sequence ID" value="KAK7316882.1"/>
    <property type="molecule type" value="Genomic_DNA"/>
</dbReference>
<comment type="caution">
    <text evidence="1">The sequence shown here is derived from an EMBL/GenBank/DDBJ whole genome shotgun (WGS) entry which is preliminary data.</text>
</comment>
<keyword evidence="2" id="KW-1185">Reference proteome</keyword>
<organism evidence="1 2">
    <name type="scientific">Clitoria ternatea</name>
    <name type="common">Butterfly pea</name>
    <dbReference type="NCBI Taxonomy" id="43366"/>
    <lineage>
        <taxon>Eukaryota</taxon>
        <taxon>Viridiplantae</taxon>
        <taxon>Streptophyta</taxon>
        <taxon>Embryophyta</taxon>
        <taxon>Tracheophyta</taxon>
        <taxon>Spermatophyta</taxon>
        <taxon>Magnoliopsida</taxon>
        <taxon>eudicotyledons</taxon>
        <taxon>Gunneridae</taxon>
        <taxon>Pentapetalae</taxon>
        <taxon>rosids</taxon>
        <taxon>fabids</taxon>
        <taxon>Fabales</taxon>
        <taxon>Fabaceae</taxon>
        <taxon>Papilionoideae</taxon>
        <taxon>50 kb inversion clade</taxon>
        <taxon>NPAAA clade</taxon>
        <taxon>indigoferoid/millettioid clade</taxon>
        <taxon>Phaseoleae</taxon>
        <taxon>Clitoria</taxon>
    </lineage>
</organism>
<gene>
    <name evidence="1" type="ORF">RJT34_00662</name>
</gene>
<accession>A0AAN9KIP8</accession>